<dbReference type="SUPFAM" id="SSF46785">
    <property type="entry name" value="Winged helix' DNA-binding domain"/>
    <property type="match status" value="1"/>
</dbReference>
<dbReference type="PANTHER" id="PTHR33164:SF43">
    <property type="entry name" value="HTH-TYPE TRANSCRIPTIONAL REPRESSOR YETL"/>
    <property type="match status" value="1"/>
</dbReference>
<feature type="compositionally biased region" description="Basic residues" evidence="4">
    <location>
        <begin position="173"/>
        <end position="185"/>
    </location>
</feature>
<evidence type="ECO:0000256" key="2">
    <source>
        <dbReference type="ARBA" id="ARBA00023125"/>
    </source>
</evidence>
<evidence type="ECO:0000259" key="5">
    <source>
        <dbReference type="PROSITE" id="PS50995"/>
    </source>
</evidence>
<organism evidence="6 7">
    <name type="scientific">Glaciibacter psychrotolerans</name>
    <dbReference type="NCBI Taxonomy" id="670054"/>
    <lineage>
        <taxon>Bacteria</taxon>
        <taxon>Bacillati</taxon>
        <taxon>Actinomycetota</taxon>
        <taxon>Actinomycetes</taxon>
        <taxon>Micrococcales</taxon>
        <taxon>Microbacteriaceae</taxon>
        <taxon>Glaciibacter</taxon>
    </lineage>
</organism>
<dbReference type="RefSeq" id="WP_179579382.1">
    <property type="nucleotide sequence ID" value="NZ_JACCFM010000001.1"/>
</dbReference>
<protein>
    <submittedName>
        <fullName evidence="6">DNA-binding MarR family transcriptional regulator</fullName>
    </submittedName>
</protein>
<dbReference type="PROSITE" id="PS50995">
    <property type="entry name" value="HTH_MARR_2"/>
    <property type="match status" value="1"/>
</dbReference>
<dbReference type="InterPro" id="IPR036388">
    <property type="entry name" value="WH-like_DNA-bd_sf"/>
</dbReference>
<evidence type="ECO:0000256" key="3">
    <source>
        <dbReference type="ARBA" id="ARBA00023163"/>
    </source>
</evidence>
<dbReference type="Gene3D" id="1.10.10.10">
    <property type="entry name" value="Winged helix-like DNA-binding domain superfamily/Winged helix DNA-binding domain"/>
    <property type="match status" value="1"/>
</dbReference>
<dbReference type="AlphaFoldDB" id="A0A7Z0J6Z4"/>
<dbReference type="InterPro" id="IPR023187">
    <property type="entry name" value="Tscrpt_reg_MarR-type_CS"/>
</dbReference>
<dbReference type="InterPro" id="IPR000835">
    <property type="entry name" value="HTH_MarR-typ"/>
</dbReference>
<dbReference type="GO" id="GO:0003700">
    <property type="term" value="F:DNA-binding transcription factor activity"/>
    <property type="evidence" value="ECO:0007669"/>
    <property type="project" value="InterPro"/>
</dbReference>
<dbReference type="InterPro" id="IPR036390">
    <property type="entry name" value="WH_DNA-bd_sf"/>
</dbReference>
<dbReference type="PROSITE" id="PS01117">
    <property type="entry name" value="HTH_MARR_1"/>
    <property type="match status" value="1"/>
</dbReference>
<sequence length="185" mass="20961">MAERKNHEATSSYWYDDDADDVTRAILVLQALRRFKAADSAMRHRTQAEMDMNETDLLALRHLIAAEARGHEVGPKELSEVLRITTAATAKLLARLVHSGHIRREVHPTDRRAQRLYATRNAHQEVRKTLGDMHERMIAVAQDFSAEQQRAIIDFLDAMSTSMHTPAEESKAARHSLATRHPAAH</sequence>
<accession>A0A7Z0J6Z4</accession>
<evidence type="ECO:0000256" key="4">
    <source>
        <dbReference type="SAM" id="MobiDB-lite"/>
    </source>
</evidence>
<dbReference type="InterPro" id="IPR039422">
    <property type="entry name" value="MarR/SlyA-like"/>
</dbReference>
<feature type="domain" description="HTH marR-type" evidence="5">
    <location>
        <begin position="19"/>
        <end position="161"/>
    </location>
</feature>
<dbReference type="Pfam" id="PF12802">
    <property type="entry name" value="MarR_2"/>
    <property type="match status" value="1"/>
</dbReference>
<comment type="caution">
    <text evidence="6">The sequence shown here is derived from an EMBL/GenBank/DDBJ whole genome shotgun (WGS) entry which is preliminary data.</text>
</comment>
<feature type="region of interest" description="Disordered" evidence="4">
    <location>
        <begin position="164"/>
        <end position="185"/>
    </location>
</feature>
<evidence type="ECO:0000256" key="1">
    <source>
        <dbReference type="ARBA" id="ARBA00023015"/>
    </source>
</evidence>
<dbReference type="GO" id="GO:0003677">
    <property type="term" value="F:DNA binding"/>
    <property type="evidence" value="ECO:0007669"/>
    <property type="project" value="UniProtKB-KW"/>
</dbReference>
<name>A0A7Z0J6Z4_9MICO</name>
<evidence type="ECO:0000313" key="6">
    <source>
        <dbReference type="EMBL" id="NYJ20721.1"/>
    </source>
</evidence>
<keyword evidence="3" id="KW-0804">Transcription</keyword>
<dbReference type="SMART" id="SM00347">
    <property type="entry name" value="HTH_MARR"/>
    <property type="match status" value="1"/>
</dbReference>
<evidence type="ECO:0000313" key="7">
    <source>
        <dbReference type="Proteomes" id="UP000537260"/>
    </source>
</evidence>
<proteinExistence type="predicted"/>
<keyword evidence="2 6" id="KW-0238">DNA-binding</keyword>
<dbReference type="GO" id="GO:0006950">
    <property type="term" value="P:response to stress"/>
    <property type="evidence" value="ECO:0007669"/>
    <property type="project" value="TreeGrafter"/>
</dbReference>
<keyword evidence="7" id="KW-1185">Reference proteome</keyword>
<reference evidence="6 7" key="1">
    <citation type="submission" date="2020-07" db="EMBL/GenBank/DDBJ databases">
        <title>Sequencing the genomes of 1000 actinobacteria strains.</title>
        <authorList>
            <person name="Klenk H.-P."/>
        </authorList>
    </citation>
    <scope>NUCLEOTIDE SEQUENCE [LARGE SCALE GENOMIC DNA]</scope>
    <source>
        <strain evidence="6 7">LI1</strain>
    </source>
</reference>
<dbReference type="EMBL" id="JACCFM010000001">
    <property type="protein sequence ID" value="NYJ20721.1"/>
    <property type="molecule type" value="Genomic_DNA"/>
</dbReference>
<keyword evidence="1" id="KW-0805">Transcription regulation</keyword>
<dbReference type="PANTHER" id="PTHR33164">
    <property type="entry name" value="TRANSCRIPTIONAL REGULATOR, MARR FAMILY"/>
    <property type="match status" value="1"/>
</dbReference>
<dbReference type="Proteomes" id="UP000537260">
    <property type="component" value="Unassembled WGS sequence"/>
</dbReference>
<gene>
    <name evidence="6" type="ORF">HNR05_002512</name>
</gene>